<comment type="caution">
    <text evidence="1">The sequence shown here is derived from an EMBL/GenBank/DDBJ whole genome shotgun (WGS) entry which is preliminary data.</text>
</comment>
<reference evidence="1 2" key="1">
    <citation type="submission" date="2024-02" db="EMBL/GenBank/DDBJ databases">
        <title>A draft genome for the cacao thread blight pathogen Marasmius crinis-equi.</title>
        <authorList>
            <person name="Cohen S.P."/>
            <person name="Baruah I.K."/>
            <person name="Amoako-Attah I."/>
            <person name="Bukari Y."/>
            <person name="Meinhardt L.W."/>
            <person name="Bailey B.A."/>
        </authorList>
    </citation>
    <scope>NUCLEOTIDE SEQUENCE [LARGE SCALE GENOMIC DNA]</scope>
    <source>
        <strain evidence="1 2">GH-76</strain>
    </source>
</reference>
<dbReference type="Proteomes" id="UP001465976">
    <property type="component" value="Unassembled WGS sequence"/>
</dbReference>
<evidence type="ECO:0000313" key="2">
    <source>
        <dbReference type="Proteomes" id="UP001465976"/>
    </source>
</evidence>
<dbReference type="EMBL" id="JBAHYK010001509">
    <property type="protein sequence ID" value="KAL0567751.1"/>
    <property type="molecule type" value="Genomic_DNA"/>
</dbReference>
<keyword evidence="2" id="KW-1185">Reference proteome</keyword>
<sequence>RGGDVLPFESGIRRMTHNLISDGDFKPGFTKDDVRTIAKILGLQFPSLGLGNVGAKYLEGPEGRRAWEGAGQYYGLSCRAVLGYFHDQLKKATEGTMA</sequence>
<gene>
    <name evidence="1" type="ORF">V5O48_014251</name>
</gene>
<name>A0ABR3EXV7_9AGAR</name>
<proteinExistence type="predicted"/>
<evidence type="ECO:0000313" key="1">
    <source>
        <dbReference type="EMBL" id="KAL0567751.1"/>
    </source>
</evidence>
<organism evidence="1 2">
    <name type="scientific">Marasmius crinis-equi</name>
    <dbReference type="NCBI Taxonomy" id="585013"/>
    <lineage>
        <taxon>Eukaryota</taxon>
        <taxon>Fungi</taxon>
        <taxon>Dikarya</taxon>
        <taxon>Basidiomycota</taxon>
        <taxon>Agaricomycotina</taxon>
        <taxon>Agaricomycetes</taxon>
        <taxon>Agaricomycetidae</taxon>
        <taxon>Agaricales</taxon>
        <taxon>Marasmiineae</taxon>
        <taxon>Marasmiaceae</taxon>
        <taxon>Marasmius</taxon>
    </lineage>
</organism>
<accession>A0ABR3EXV7</accession>
<feature type="non-terminal residue" evidence="1">
    <location>
        <position position="1"/>
    </location>
</feature>
<protein>
    <submittedName>
        <fullName evidence="1">Uncharacterized protein</fullName>
    </submittedName>
</protein>